<gene>
    <name evidence="8" type="primary">cydB</name>
    <name evidence="8" type="ORF">NTH_02487</name>
</gene>
<evidence type="ECO:0000256" key="5">
    <source>
        <dbReference type="ARBA" id="ARBA00022989"/>
    </source>
</evidence>
<dbReference type="EMBL" id="CP030941">
    <property type="protein sequence ID" value="UUP18011.1"/>
    <property type="molecule type" value="Genomic_DNA"/>
</dbReference>
<feature type="transmembrane region" description="Helical" evidence="7">
    <location>
        <begin position="260"/>
        <end position="279"/>
    </location>
</feature>
<feature type="transmembrane region" description="Helical" evidence="7">
    <location>
        <begin position="12"/>
        <end position="41"/>
    </location>
</feature>
<evidence type="ECO:0000256" key="4">
    <source>
        <dbReference type="ARBA" id="ARBA00022692"/>
    </source>
</evidence>
<protein>
    <submittedName>
        <fullName evidence="8">Cytochrome bd-I ubiquinol oxidase subunit 2</fullName>
    </submittedName>
</protein>
<feature type="transmembrane region" description="Helical" evidence="7">
    <location>
        <begin position="299"/>
        <end position="321"/>
    </location>
</feature>
<keyword evidence="3" id="KW-1003">Cell membrane</keyword>
<organism evidence="8 9">
    <name type="scientific">Nitratireductor thuwali</name>
    <dbReference type="NCBI Taxonomy" id="2267699"/>
    <lineage>
        <taxon>Bacteria</taxon>
        <taxon>Pseudomonadati</taxon>
        <taxon>Pseudomonadota</taxon>
        <taxon>Alphaproteobacteria</taxon>
        <taxon>Hyphomicrobiales</taxon>
        <taxon>Phyllobacteriaceae</taxon>
        <taxon>Nitratireductor</taxon>
    </lineage>
</organism>
<evidence type="ECO:0000256" key="2">
    <source>
        <dbReference type="ARBA" id="ARBA00007543"/>
    </source>
</evidence>
<keyword evidence="6 7" id="KW-0472">Membrane</keyword>
<sequence length="334" mass="36644">MNIDWPTLVPLIFAGLMGLSILLYVILDGFDLGIGILFVAAEKEEKDVMIAAIGPFWDANETWLVLAVGLLLVAFPIAHGTILTALYIPVFLLLFGLILRGVAFDFRAKVPAYRKRRWDCIFFAGSALAALAQGYMLGIYVLGLEQGLSAILFALLVAVCLAAAYAAMGAAWLIYKTEDDLQKKAVRWLRRALVFTACGMAAVSAATPLTSPRIFEKWFSLPEIVWLAPLPIISAGLFLWLWRMSYRLPAPDDAHSLKPFVALAFVFALGFAGLAYSFYPYVVPDRITIWQAAAASESLGFILVGTVIVLPIILGYTIYAYRVFGGKATHLSYD</sequence>
<reference evidence="8 9" key="1">
    <citation type="submission" date="2018-07" db="EMBL/GenBank/DDBJ databases">
        <title>Genome sequence of Nitratireductor thuwali#1536.</title>
        <authorList>
            <person name="Michoud G."/>
            <person name="Merlino G."/>
            <person name="Sefrji F.O."/>
            <person name="Daffonchio D."/>
        </authorList>
    </citation>
    <scope>NUCLEOTIDE SEQUENCE [LARGE SCALE GENOMIC DNA]</scope>
    <source>
        <strain evidence="9">Nit1536</strain>
    </source>
</reference>
<feature type="transmembrane region" description="Helical" evidence="7">
    <location>
        <begin position="218"/>
        <end position="240"/>
    </location>
</feature>
<keyword evidence="4 7" id="KW-0812">Transmembrane</keyword>
<accession>A0ABY5MQ73</accession>
<comment type="similarity">
    <text evidence="2">Belongs to the cytochrome ubiquinol oxidase subunit 2 family.</text>
</comment>
<keyword evidence="5 7" id="KW-1133">Transmembrane helix</keyword>
<comment type="subcellular location">
    <subcellularLocation>
        <location evidence="1">Cell membrane</location>
        <topology evidence="1">Multi-pass membrane protein</topology>
    </subcellularLocation>
</comment>
<dbReference type="Pfam" id="PF02322">
    <property type="entry name" value="Cyt_bd_oxida_II"/>
    <property type="match status" value="1"/>
</dbReference>
<keyword evidence="9" id="KW-1185">Reference proteome</keyword>
<feature type="transmembrane region" description="Helical" evidence="7">
    <location>
        <begin position="85"/>
        <end position="106"/>
    </location>
</feature>
<dbReference type="RefSeq" id="WP_338530282.1">
    <property type="nucleotide sequence ID" value="NZ_CP030941.1"/>
</dbReference>
<dbReference type="InterPro" id="IPR003317">
    <property type="entry name" value="Cyt-d_oxidase_su2"/>
</dbReference>
<evidence type="ECO:0000256" key="7">
    <source>
        <dbReference type="SAM" id="Phobius"/>
    </source>
</evidence>
<evidence type="ECO:0000313" key="8">
    <source>
        <dbReference type="EMBL" id="UUP18011.1"/>
    </source>
</evidence>
<evidence type="ECO:0000256" key="1">
    <source>
        <dbReference type="ARBA" id="ARBA00004651"/>
    </source>
</evidence>
<evidence type="ECO:0000313" key="9">
    <source>
        <dbReference type="Proteomes" id="UP001342418"/>
    </source>
</evidence>
<dbReference type="PANTHER" id="PTHR43141">
    <property type="entry name" value="CYTOCHROME BD2 SUBUNIT II"/>
    <property type="match status" value="1"/>
</dbReference>
<feature type="transmembrane region" description="Helical" evidence="7">
    <location>
        <begin position="118"/>
        <end position="142"/>
    </location>
</feature>
<evidence type="ECO:0000256" key="6">
    <source>
        <dbReference type="ARBA" id="ARBA00023136"/>
    </source>
</evidence>
<proteinExistence type="inferred from homology"/>
<dbReference type="PANTHER" id="PTHR43141:SF2">
    <property type="entry name" value="BLR3729 PROTEIN"/>
    <property type="match status" value="1"/>
</dbReference>
<feature type="transmembrane region" description="Helical" evidence="7">
    <location>
        <begin position="148"/>
        <end position="175"/>
    </location>
</feature>
<feature type="transmembrane region" description="Helical" evidence="7">
    <location>
        <begin position="187"/>
        <end position="206"/>
    </location>
</feature>
<name>A0ABY5MQ73_9HYPH</name>
<evidence type="ECO:0000256" key="3">
    <source>
        <dbReference type="ARBA" id="ARBA00022475"/>
    </source>
</evidence>
<dbReference type="Proteomes" id="UP001342418">
    <property type="component" value="Chromosome"/>
</dbReference>